<sequence>MRGWKSEPGVFETGRLLGLPMQWQRRLADGETSLFVSRVVISSSSTFEDPRASKFGLIGSRTLHQVRGVCGRRRCFVQPCFYAATLATCQCDVADRSRAKRLGCAERQIRRASRVLPGVATTPSSSPPNPSLEEMRLRLASLPHGLPTAGPARGQTRALPSPLMHEETRHWGNRGGFDDDMETRTLSTIPGFLPSRHATLHTLRA</sequence>
<evidence type="ECO:0000313" key="2">
    <source>
        <dbReference type="Proteomes" id="UP001305647"/>
    </source>
</evidence>
<dbReference type="EMBL" id="MU863673">
    <property type="protein sequence ID" value="KAK4097532.1"/>
    <property type="molecule type" value="Genomic_DNA"/>
</dbReference>
<organism evidence="1 2">
    <name type="scientific">Parathielavia hyrcaniae</name>
    <dbReference type="NCBI Taxonomy" id="113614"/>
    <lineage>
        <taxon>Eukaryota</taxon>
        <taxon>Fungi</taxon>
        <taxon>Dikarya</taxon>
        <taxon>Ascomycota</taxon>
        <taxon>Pezizomycotina</taxon>
        <taxon>Sordariomycetes</taxon>
        <taxon>Sordariomycetidae</taxon>
        <taxon>Sordariales</taxon>
        <taxon>Chaetomiaceae</taxon>
        <taxon>Parathielavia</taxon>
    </lineage>
</organism>
<proteinExistence type="predicted"/>
<evidence type="ECO:0000313" key="1">
    <source>
        <dbReference type="EMBL" id="KAK4097532.1"/>
    </source>
</evidence>
<name>A0AAN6PT78_9PEZI</name>
<dbReference type="AlphaFoldDB" id="A0AAN6PT78"/>
<comment type="caution">
    <text evidence="1">The sequence shown here is derived from an EMBL/GenBank/DDBJ whole genome shotgun (WGS) entry which is preliminary data.</text>
</comment>
<reference evidence="1" key="1">
    <citation type="journal article" date="2023" name="Mol. Phylogenet. Evol.">
        <title>Genome-scale phylogeny and comparative genomics of the fungal order Sordariales.</title>
        <authorList>
            <person name="Hensen N."/>
            <person name="Bonometti L."/>
            <person name="Westerberg I."/>
            <person name="Brannstrom I.O."/>
            <person name="Guillou S."/>
            <person name="Cros-Aarteil S."/>
            <person name="Calhoun S."/>
            <person name="Haridas S."/>
            <person name="Kuo A."/>
            <person name="Mondo S."/>
            <person name="Pangilinan J."/>
            <person name="Riley R."/>
            <person name="LaButti K."/>
            <person name="Andreopoulos B."/>
            <person name="Lipzen A."/>
            <person name="Chen C."/>
            <person name="Yan M."/>
            <person name="Daum C."/>
            <person name="Ng V."/>
            <person name="Clum A."/>
            <person name="Steindorff A."/>
            <person name="Ohm R.A."/>
            <person name="Martin F."/>
            <person name="Silar P."/>
            <person name="Natvig D.O."/>
            <person name="Lalanne C."/>
            <person name="Gautier V."/>
            <person name="Ament-Velasquez S.L."/>
            <person name="Kruys A."/>
            <person name="Hutchinson M.I."/>
            <person name="Powell A.J."/>
            <person name="Barry K."/>
            <person name="Miller A.N."/>
            <person name="Grigoriev I.V."/>
            <person name="Debuchy R."/>
            <person name="Gladieux P."/>
            <person name="Hiltunen Thoren M."/>
            <person name="Johannesson H."/>
        </authorList>
    </citation>
    <scope>NUCLEOTIDE SEQUENCE</scope>
    <source>
        <strain evidence="1">CBS 757.83</strain>
    </source>
</reference>
<dbReference type="Proteomes" id="UP001305647">
    <property type="component" value="Unassembled WGS sequence"/>
</dbReference>
<reference evidence="1" key="2">
    <citation type="submission" date="2023-05" db="EMBL/GenBank/DDBJ databases">
        <authorList>
            <consortium name="Lawrence Berkeley National Laboratory"/>
            <person name="Steindorff A."/>
            <person name="Hensen N."/>
            <person name="Bonometti L."/>
            <person name="Westerberg I."/>
            <person name="Brannstrom I.O."/>
            <person name="Guillou S."/>
            <person name="Cros-Aarteil S."/>
            <person name="Calhoun S."/>
            <person name="Haridas S."/>
            <person name="Kuo A."/>
            <person name="Mondo S."/>
            <person name="Pangilinan J."/>
            <person name="Riley R."/>
            <person name="Labutti K."/>
            <person name="Andreopoulos B."/>
            <person name="Lipzen A."/>
            <person name="Chen C."/>
            <person name="Yanf M."/>
            <person name="Daum C."/>
            <person name="Ng V."/>
            <person name="Clum A."/>
            <person name="Ohm R."/>
            <person name="Martin F."/>
            <person name="Silar P."/>
            <person name="Natvig D."/>
            <person name="Lalanne C."/>
            <person name="Gautier V."/>
            <person name="Ament-Velasquez S.L."/>
            <person name="Kruys A."/>
            <person name="Hutchinson M.I."/>
            <person name="Powell A.J."/>
            <person name="Barry K."/>
            <person name="Miller A.N."/>
            <person name="Grigoriev I.V."/>
            <person name="Debuchy R."/>
            <person name="Gladieux P."/>
            <person name="Thoren M.H."/>
            <person name="Johannesson H."/>
        </authorList>
    </citation>
    <scope>NUCLEOTIDE SEQUENCE</scope>
    <source>
        <strain evidence="1">CBS 757.83</strain>
    </source>
</reference>
<keyword evidence="2" id="KW-1185">Reference proteome</keyword>
<gene>
    <name evidence="1" type="ORF">N658DRAFT_288728</name>
</gene>
<protein>
    <submittedName>
        <fullName evidence="1">Uncharacterized protein</fullName>
    </submittedName>
</protein>
<accession>A0AAN6PT78</accession>